<dbReference type="EMBL" id="LT608144">
    <property type="protein sequence ID" value="SCM21407.1"/>
    <property type="molecule type" value="Genomic_DNA"/>
</dbReference>
<evidence type="ECO:0000313" key="11">
    <source>
        <dbReference type="Proteomes" id="UP000516480"/>
    </source>
</evidence>
<gene>
    <name evidence="2" type="ORF">PBK173_000167900</name>
    <name evidence="4" type="ORF">PBNK65E_000160900</name>
    <name evidence="3" type="ORF">PBNK65NY_000160100</name>
    <name evidence="6" type="ORF">PBSP11A_000160100</name>
    <name evidence="5" type="ORF">PBSP11RLL_000160200</name>
</gene>
<dbReference type="Proteomes" id="UP000219860">
    <property type="component" value="Chromosome 8"/>
</dbReference>
<feature type="compositionally biased region" description="Basic and acidic residues" evidence="1">
    <location>
        <begin position="336"/>
        <end position="345"/>
    </location>
</feature>
<evidence type="ECO:0000313" key="3">
    <source>
        <dbReference type="EMBL" id="SCM21407.1"/>
    </source>
</evidence>
<sequence>MKMEKIKCSIKIRKNEKSKENKKEPKVNIFDEICKSDENEEEEEEDNDGQKKKIQKVEKITSMKGGNIFIEQTEKDIKNMSDREKANLKFINNLKKKLDRVNNKNHIRYLNYFPNGDNQNATKNLLNMDNSERDNSNENLSDVEMKDIHNFIIKKDEIKNNEHYDNVSKEEEEINKNDTVLNDEKNKEIEKIISLNNIKDTEIEKSDNKNDISNYNISENSLAFKRKQILDKFNKKDKEYNLKNELNFYQDFKEHNIKIENYGLRILKKMGYNEDIYNQYINTYYNTNDEQNCPEKNNTNANYYDKIYEYFSSRQFRFTGVGAEDEMKENMEKIKHNDKNEKEENSNDSQHSNNENDQHSGQEKGGKEKKKKKYDKFYNSASQFENKNREKKILNDEKEENYINNCNNFFEGLLVKINLKEHEFYKRKGIIIYKKKKRKKKQYYYGLLIFKTYKHISTYKKYIMGKIEGFLEKTEKQNEKNTKDYEENNDEQTEYAKNYWRPIIKKLNDYTVSNGKKVEFYITEVKSYYLETVINDECLKCKVVNKNIYNPSKNETLYKETVELKKIKEDNAYIQVHKKYNLKVSLDDICQYIGHV</sequence>
<feature type="compositionally biased region" description="Basic and acidic residues" evidence="1">
    <location>
        <begin position="354"/>
        <end position="366"/>
    </location>
</feature>
<dbReference type="OrthoDB" id="385030at2759"/>
<dbReference type="VEuPathDB" id="PlasmoDB:PBANKA_0825000"/>
<dbReference type="EMBL" id="LT614634">
    <property type="protein sequence ID" value="SCN24640.1"/>
    <property type="molecule type" value="Genomic_DNA"/>
</dbReference>
<reference evidence="2 7" key="1">
    <citation type="submission" date="2016-02" db="EMBL/GenBank/DDBJ databases">
        <authorList>
            <consortium name="Pathogen Informatics"/>
        </authorList>
    </citation>
    <scope>NUCLEOTIDE SEQUENCE [LARGE SCALE GENOMIC DNA]</scope>
    <source>
        <strain evidence="2 7">K173</strain>
        <strain evidence="3 11">NK65 ny</strain>
        <strain evidence="4 10">NK65e</strain>
        <strain evidence="6 8">SP11 Antwerpcl1</strain>
        <strain evidence="5 9">SP11 RLL</strain>
    </source>
</reference>
<feature type="compositionally biased region" description="Basic and acidic residues" evidence="1">
    <location>
        <begin position="1"/>
        <end position="26"/>
    </location>
</feature>
<dbReference type="EMBL" id="LT160028">
    <property type="protein sequence ID" value="CXI34636.1"/>
    <property type="molecule type" value="Genomic_DNA"/>
</dbReference>
<evidence type="ECO:0000313" key="5">
    <source>
        <dbReference type="EMBL" id="SCO59801.1"/>
    </source>
</evidence>
<feature type="compositionally biased region" description="Acidic residues" evidence="1">
    <location>
        <begin position="38"/>
        <end position="47"/>
    </location>
</feature>
<evidence type="ECO:0000313" key="7">
    <source>
        <dbReference type="Proteomes" id="UP000069549"/>
    </source>
</evidence>
<dbReference type="OMA" id="DDICQYI"/>
<organism evidence="2 7">
    <name type="scientific">Plasmodium berghei</name>
    <dbReference type="NCBI Taxonomy" id="5821"/>
    <lineage>
        <taxon>Eukaryota</taxon>
        <taxon>Sar</taxon>
        <taxon>Alveolata</taxon>
        <taxon>Apicomplexa</taxon>
        <taxon>Aconoidasida</taxon>
        <taxon>Haemosporida</taxon>
        <taxon>Plasmodiidae</taxon>
        <taxon>Plasmodium</taxon>
        <taxon>Plasmodium (Vinckeia)</taxon>
    </lineage>
</organism>
<evidence type="ECO:0000313" key="9">
    <source>
        <dbReference type="Proteomes" id="UP000219974"/>
    </source>
</evidence>
<dbReference type="AlphaFoldDB" id="A0A113RHU6"/>
<evidence type="ECO:0000313" key="8">
    <source>
        <dbReference type="Proteomes" id="UP000219860"/>
    </source>
</evidence>
<evidence type="ECO:0000313" key="6">
    <source>
        <dbReference type="EMBL" id="SCO61068.1"/>
    </source>
</evidence>
<proteinExistence type="predicted"/>
<dbReference type="EMBL" id="LT608272">
    <property type="protein sequence ID" value="SCO59801.1"/>
    <property type="molecule type" value="Genomic_DNA"/>
</dbReference>
<dbReference type="Proteomes" id="UP000220214">
    <property type="component" value="Chromosome 8"/>
</dbReference>
<feature type="region of interest" description="Disordered" evidence="1">
    <location>
        <begin position="336"/>
        <end position="372"/>
    </location>
</feature>
<accession>A0A113RHU6</accession>
<dbReference type="Proteomes" id="UP000069549">
    <property type="component" value="Chromosome 8"/>
</dbReference>
<evidence type="ECO:0000313" key="2">
    <source>
        <dbReference type="EMBL" id="CXI34636.1"/>
    </source>
</evidence>
<evidence type="ECO:0000313" key="10">
    <source>
        <dbReference type="Proteomes" id="UP000220214"/>
    </source>
</evidence>
<dbReference type="EMBL" id="LT608256">
    <property type="protein sequence ID" value="SCO61068.1"/>
    <property type="molecule type" value="Genomic_DNA"/>
</dbReference>
<feature type="region of interest" description="Disordered" evidence="1">
    <location>
        <begin position="1"/>
        <end position="54"/>
    </location>
</feature>
<protein>
    <submittedName>
        <fullName evidence="2">Uncharacterized protein</fullName>
    </submittedName>
</protein>
<evidence type="ECO:0000313" key="4">
    <source>
        <dbReference type="EMBL" id="SCN24640.1"/>
    </source>
</evidence>
<dbReference type="Proteomes" id="UP000516480">
    <property type="component" value="Chromosome 8"/>
</dbReference>
<dbReference type="Proteomes" id="UP000219974">
    <property type="component" value="Chromosome 8"/>
</dbReference>
<name>A0A113RHU6_PLABE</name>
<evidence type="ECO:0000256" key="1">
    <source>
        <dbReference type="SAM" id="MobiDB-lite"/>
    </source>
</evidence>